<dbReference type="AlphaFoldDB" id="A0A1R4H236"/>
<dbReference type="GO" id="GO:0006567">
    <property type="term" value="P:L-threonine catabolic process"/>
    <property type="evidence" value="ECO:0007669"/>
    <property type="project" value="TreeGrafter"/>
</dbReference>
<dbReference type="GO" id="GO:0008743">
    <property type="term" value="F:L-threonine 3-dehydrogenase activity"/>
    <property type="evidence" value="ECO:0007669"/>
    <property type="project" value="TreeGrafter"/>
</dbReference>
<evidence type="ECO:0000313" key="3">
    <source>
        <dbReference type="EMBL" id="SJM90301.1"/>
    </source>
</evidence>
<dbReference type="Pfam" id="PF01370">
    <property type="entry name" value="Epimerase"/>
    <property type="match status" value="1"/>
</dbReference>
<dbReference type="Proteomes" id="UP000195442">
    <property type="component" value="Unassembled WGS sequence"/>
</dbReference>
<dbReference type="InterPro" id="IPR001509">
    <property type="entry name" value="Epimerase_deHydtase"/>
</dbReference>
<gene>
    <name evidence="3" type="ORF">CRENPOLYSF2_1580007</name>
</gene>
<evidence type="ECO:0000256" key="1">
    <source>
        <dbReference type="ARBA" id="ARBA00007637"/>
    </source>
</evidence>
<dbReference type="InterPro" id="IPR036291">
    <property type="entry name" value="NAD(P)-bd_dom_sf"/>
</dbReference>
<evidence type="ECO:0000259" key="2">
    <source>
        <dbReference type="Pfam" id="PF01370"/>
    </source>
</evidence>
<dbReference type="PANTHER" id="PTHR42687">
    <property type="entry name" value="L-THREONINE 3-DEHYDROGENASE"/>
    <property type="match status" value="1"/>
</dbReference>
<feature type="domain" description="NAD-dependent epimerase/dehydratase" evidence="2">
    <location>
        <begin position="4"/>
        <end position="240"/>
    </location>
</feature>
<dbReference type="RefSeq" id="WP_087146039.1">
    <property type="nucleotide sequence ID" value="NZ_FUKJ01000066.1"/>
</dbReference>
<proteinExistence type="inferred from homology"/>
<protein>
    <recommendedName>
        <fullName evidence="2">NAD-dependent epimerase/dehydratase domain-containing protein</fullName>
    </recommendedName>
</protein>
<sequence length="326" mass="35922">MKKILVTGATGQIGVELTQVLRDKYGAENVIAAGYNNRLASELTQADPYCRLDVRDASALNKIVAGYQCDTIYHLASLLSAVAETKPIEAWDINVNGLLNVLETARTHGCAVFFPSSIGAFGPETPAFDTPQDTIQRPNSLYGITKVAGELLCDYYFHRYGVDTCGLRYPGLISHKTLPGGGTTDYAVDIFYAAVKYRHYDCFLRADTQLDMMYMPDAVAAAITLMEADSATLKHRNAFNVTAMSFTPGQLAAEIQKHLPDFTISYSIDPVRQAIADSWPRHMDDSAARAEWGWKPIYDLPATVQDMLKQITINGQKTKEAAYVAR</sequence>
<keyword evidence="4" id="KW-1185">Reference proteome</keyword>
<comment type="similarity">
    <text evidence="1">Belongs to the NAD(P)-dependent epimerase/dehydratase family.</text>
</comment>
<dbReference type="InterPro" id="IPR051225">
    <property type="entry name" value="NAD(P)_epim/dehydratase"/>
</dbReference>
<evidence type="ECO:0000313" key="4">
    <source>
        <dbReference type="Proteomes" id="UP000195442"/>
    </source>
</evidence>
<dbReference type="Gene3D" id="3.40.50.720">
    <property type="entry name" value="NAD(P)-binding Rossmann-like Domain"/>
    <property type="match status" value="1"/>
</dbReference>
<reference evidence="4" key="1">
    <citation type="submission" date="2017-02" db="EMBL/GenBank/DDBJ databases">
        <authorList>
            <person name="Daims H."/>
        </authorList>
    </citation>
    <scope>NUCLEOTIDE SEQUENCE [LARGE SCALE GENOMIC DNA]</scope>
</reference>
<dbReference type="EMBL" id="FUKJ01000066">
    <property type="protein sequence ID" value="SJM90301.1"/>
    <property type="molecule type" value="Genomic_DNA"/>
</dbReference>
<organism evidence="3 4">
    <name type="scientific">Crenothrix polyspora</name>
    <dbReference type="NCBI Taxonomy" id="360316"/>
    <lineage>
        <taxon>Bacteria</taxon>
        <taxon>Pseudomonadati</taxon>
        <taxon>Pseudomonadota</taxon>
        <taxon>Gammaproteobacteria</taxon>
        <taxon>Methylococcales</taxon>
        <taxon>Crenotrichaceae</taxon>
        <taxon>Crenothrix</taxon>
    </lineage>
</organism>
<accession>A0A1R4H236</accession>
<dbReference type="PANTHER" id="PTHR42687:SF1">
    <property type="entry name" value="L-THREONINE 3-DEHYDROGENASE, MITOCHONDRIAL"/>
    <property type="match status" value="1"/>
</dbReference>
<dbReference type="OrthoDB" id="9801056at2"/>
<dbReference type="SUPFAM" id="SSF51735">
    <property type="entry name" value="NAD(P)-binding Rossmann-fold domains"/>
    <property type="match status" value="1"/>
</dbReference>
<dbReference type="FunFam" id="3.40.50.720:FF:000077">
    <property type="entry name" value="L-threonine 3-dehydrogenase, mitochondrial"/>
    <property type="match status" value="1"/>
</dbReference>
<name>A0A1R4H236_9GAMM</name>